<organism evidence="1 2">
    <name type="scientific">Mannheimia phage vB_MhM_535AP1</name>
    <dbReference type="NCBI Taxonomy" id="1572740"/>
    <lineage>
        <taxon>Viruses</taxon>
        <taxon>Duplodnaviria</taxon>
        <taxon>Heunggongvirae</taxon>
        <taxon>Uroviricota</taxon>
        <taxon>Caudoviricetes</taxon>
        <taxon>Peduoviridae</taxon>
        <taxon>Baylorvirus</taxon>
        <taxon>Baylorvirus PHL101</taxon>
    </lineage>
</organism>
<evidence type="ECO:0000313" key="1">
    <source>
        <dbReference type="EMBL" id="AJA72893.1"/>
    </source>
</evidence>
<dbReference type="Pfam" id="PF09684">
    <property type="entry name" value="Tail_P2_I"/>
    <property type="match status" value="1"/>
</dbReference>
<proteinExistence type="predicted"/>
<dbReference type="Proteomes" id="UP000228741">
    <property type="component" value="Segment"/>
</dbReference>
<dbReference type="InterPro" id="IPR006521">
    <property type="entry name" value="Tail_protein_I"/>
</dbReference>
<gene>
    <name evidence="1" type="ORF">535AP1_20</name>
</gene>
<dbReference type="NCBIfam" id="TIGR01634">
    <property type="entry name" value="tail_P2_I"/>
    <property type="match status" value="1"/>
</dbReference>
<reference evidence="1 2" key="1">
    <citation type="journal article" date="2015" name="BMC Microbiol.">
        <title>Comparative analysis of multiple inducible phages from Mannheimia haemolytica.</title>
        <authorList>
            <person name="Niu Y.D."/>
            <person name="Cook S.R."/>
            <person name="Wang J."/>
            <person name="Klima C.L."/>
            <person name="Hsu Y.H."/>
            <person name="Kropinski A.M."/>
            <person name="Turner D."/>
            <person name="McAllister T.A."/>
        </authorList>
    </citation>
    <scope>NUCLEOTIDE SEQUENCE [LARGE SCALE GENOMIC DNA]</scope>
</reference>
<name>A0A0M3LPL9_9CAUD</name>
<sequence length="210" mass="24008">MNTVKALLPPGSSLLEKRAAECLQQAVQNPIKFANLINPHKCPVKFLPYLAWALSVDYWEEHWSEELKRETIIRSFEEHRKKGTASAVRRIVESLGYAFEIREWFAEKRQRQPGTFRVFVELKDKGISEKIYQELERLIEDAKPVSRHITELAVSATSKGKANIFSGAHSGEIITIYPPKKLPVIVIKSKMDLFSATNSGEIITIYPNKR</sequence>
<evidence type="ECO:0000313" key="2">
    <source>
        <dbReference type="Proteomes" id="UP000228741"/>
    </source>
</evidence>
<dbReference type="EMBL" id="KP137432">
    <property type="protein sequence ID" value="AJA72893.1"/>
    <property type="molecule type" value="Genomic_DNA"/>
</dbReference>
<accession>A0A0M3LPL9</accession>
<protein>
    <submittedName>
        <fullName evidence="1">Tail formation protein I</fullName>
    </submittedName>
</protein>